<protein>
    <submittedName>
        <fullName evidence="3">Flagellar basal body-associated protein FliL</fullName>
    </submittedName>
</protein>
<feature type="region of interest" description="Disordered" evidence="1">
    <location>
        <begin position="215"/>
        <end position="243"/>
    </location>
</feature>
<keyword evidence="3" id="KW-0966">Cell projection</keyword>
<accession>A0ABW3QSW2</accession>
<dbReference type="EMBL" id="JBHTLK010000047">
    <property type="protein sequence ID" value="MFD1147832.1"/>
    <property type="molecule type" value="Genomic_DNA"/>
</dbReference>
<feature type="transmembrane region" description="Helical" evidence="2">
    <location>
        <begin position="191"/>
        <end position="211"/>
    </location>
</feature>
<organism evidence="3 4">
    <name type="scientific">Saccharothrix hoggarensis</name>
    <dbReference type="NCBI Taxonomy" id="913853"/>
    <lineage>
        <taxon>Bacteria</taxon>
        <taxon>Bacillati</taxon>
        <taxon>Actinomycetota</taxon>
        <taxon>Actinomycetes</taxon>
        <taxon>Pseudonocardiales</taxon>
        <taxon>Pseudonocardiaceae</taxon>
        <taxon>Saccharothrix</taxon>
    </lineage>
</organism>
<keyword evidence="2" id="KW-0812">Transmembrane</keyword>
<keyword evidence="4" id="KW-1185">Reference proteome</keyword>
<dbReference type="Proteomes" id="UP001597168">
    <property type="component" value="Unassembled WGS sequence"/>
</dbReference>
<comment type="caution">
    <text evidence="3">The sequence shown here is derived from an EMBL/GenBank/DDBJ whole genome shotgun (WGS) entry which is preliminary data.</text>
</comment>
<evidence type="ECO:0000313" key="3">
    <source>
        <dbReference type="EMBL" id="MFD1147832.1"/>
    </source>
</evidence>
<dbReference type="RefSeq" id="WP_380723291.1">
    <property type="nucleotide sequence ID" value="NZ_JBHTLK010000047.1"/>
</dbReference>
<keyword evidence="2" id="KW-1133">Transmembrane helix</keyword>
<sequence>MSWQDELRELDTALAEGRISADDYRQRRDQVLSGAAEVPQTGPQSGPFAAPFRWEAANPQQPQQPQPPQHQPQHPQQPGADATQVVPNQAGLPQQPPAQDATQVVKAPQPGNPDAERTQYVRPVTPPHGAPQPNMPQNAPQHPNQAPWQMAGGNAAPPWGGGEFGADPSPHWIAQGPEVFDDKPSSGGKRVLVILAVILVLAGAGFGVWYLTSGSGDPNATGSTETTAAPTTETTTSKPKPTDPMEILLEEIPEVGGKNDPRAEVLDTAEAVDEQVMEQGEVDLLTAGGATKVVWKSGNKQPDEFGPTPDRFSVVVVPMASEEAAAKAVVDLKAYQETKGGLVFIKDPLPDMPASVVFEKKVQPDHAIYRGLWASGKNLIRVNVDQFPMAGEAGLSGSYQRQVLTMLKVFPAP</sequence>
<feature type="compositionally biased region" description="Pro residues" evidence="1">
    <location>
        <begin position="124"/>
        <end position="134"/>
    </location>
</feature>
<evidence type="ECO:0000256" key="2">
    <source>
        <dbReference type="SAM" id="Phobius"/>
    </source>
</evidence>
<feature type="region of interest" description="Disordered" evidence="1">
    <location>
        <begin position="30"/>
        <end position="169"/>
    </location>
</feature>
<evidence type="ECO:0000313" key="4">
    <source>
        <dbReference type="Proteomes" id="UP001597168"/>
    </source>
</evidence>
<proteinExistence type="predicted"/>
<feature type="compositionally biased region" description="Low complexity" evidence="1">
    <location>
        <begin position="135"/>
        <end position="158"/>
    </location>
</feature>
<keyword evidence="3" id="KW-0282">Flagellum</keyword>
<evidence type="ECO:0000256" key="1">
    <source>
        <dbReference type="SAM" id="MobiDB-lite"/>
    </source>
</evidence>
<name>A0ABW3QSW2_9PSEU</name>
<feature type="compositionally biased region" description="Low complexity" evidence="1">
    <location>
        <begin position="223"/>
        <end position="239"/>
    </location>
</feature>
<keyword evidence="2" id="KW-0472">Membrane</keyword>
<keyword evidence="3" id="KW-0969">Cilium</keyword>
<reference evidence="4" key="1">
    <citation type="journal article" date="2019" name="Int. J. Syst. Evol. Microbiol.">
        <title>The Global Catalogue of Microorganisms (GCM) 10K type strain sequencing project: providing services to taxonomists for standard genome sequencing and annotation.</title>
        <authorList>
            <consortium name="The Broad Institute Genomics Platform"/>
            <consortium name="The Broad Institute Genome Sequencing Center for Infectious Disease"/>
            <person name="Wu L."/>
            <person name="Ma J."/>
        </authorList>
    </citation>
    <scope>NUCLEOTIDE SEQUENCE [LARGE SCALE GENOMIC DNA]</scope>
    <source>
        <strain evidence="4">CCUG 60214</strain>
    </source>
</reference>
<gene>
    <name evidence="3" type="ORF">ACFQ3T_11905</name>
</gene>